<evidence type="ECO:0008006" key="6">
    <source>
        <dbReference type="Google" id="ProtNLM"/>
    </source>
</evidence>
<dbReference type="Proteomes" id="UP000631114">
    <property type="component" value="Unassembled WGS sequence"/>
</dbReference>
<reference evidence="4 5" key="1">
    <citation type="submission" date="2020-10" db="EMBL/GenBank/DDBJ databases">
        <title>The Coptis chinensis genome and diversification of protoberbering-type alkaloids.</title>
        <authorList>
            <person name="Wang B."/>
            <person name="Shu S."/>
            <person name="Song C."/>
            <person name="Liu Y."/>
        </authorList>
    </citation>
    <scope>NUCLEOTIDE SEQUENCE [LARGE SCALE GENOMIC DNA]</scope>
    <source>
        <strain evidence="4">HL-2020</strain>
        <tissue evidence="4">Leaf</tissue>
    </source>
</reference>
<feature type="coiled-coil region" evidence="3">
    <location>
        <begin position="64"/>
        <end position="119"/>
    </location>
</feature>
<keyword evidence="5" id="KW-1185">Reference proteome</keyword>
<dbReference type="AlphaFoldDB" id="A0A835IR73"/>
<name>A0A835IR73_9MAGN</name>
<dbReference type="GO" id="GO:0009903">
    <property type="term" value="P:chloroplast avoidance movement"/>
    <property type="evidence" value="ECO:0007669"/>
    <property type="project" value="TreeGrafter"/>
</dbReference>
<dbReference type="PANTHER" id="PTHR32054:SF9">
    <property type="entry name" value="OS04G0116200 PROTEIN"/>
    <property type="match status" value="1"/>
</dbReference>
<proteinExistence type="inferred from homology"/>
<evidence type="ECO:0000313" key="5">
    <source>
        <dbReference type="Proteomes" id="UP000631114"/>
    </source>
</evidence>
<accession>A0A835IR73</accession>
<gene>
    <name evidence="4" type="ORF">IFM89_014759</name>
</gene>
<keyword evidence="2 3" id="KW-0175">Coiled coil</keyword>
<comment type="caution">
    <text evidence="4">The sequence shown here is derived from an EMBL/GenBank/DDBJ whole genome shotgun (WGS) entry which is preliminary data.</text>
</comment>
<evidence type="ECO:0000313" key="4">
    <source>
        <dbReference type="EMBL" id="KAF9620822.1"/>
    </source>
</evidence>
<dbReference type="GO" id="GO:0009904">
    <property type="term" value="P:chloroplast accumulation movement"/>
    <property type="evidence" value="ECO:0007669"/>
    <property type="project" value="TreeGrafter"/>
</dbReference>
<dbReference type="EMBL" id="JADFTS010000002">
    <property type="protein sequence ID" value="KAF9620822.1"/>
    <property type="molecule type" value="Genomic_DNA"/>
</dbReference>
<evidence type="ECO:0000256" key="3">
    <source>
        <dbReference type="SAM" id="Coils"/>
    </source>
</evidence>
<organism evidence="4 5">
    <name type="scientific">Coptis chinensis</name>
    <dbReference type="NCBI Taxonomy" id="261450"/>
    <lineage>
        <taxon>Eukaryota</taxon>
        <taxon>Viridiplantae</taxon>
        <taxon>Streptophyta</taxon>
        <taxon>Embryophyta</taxon>
        <taxon>Tracheophyta</taxon>
        <taxon>Spermatophyta</taxon>
        <taxon>Magnoliopsida</taxon>
        <taxon>Ranunculales</taxon>
        <taxon>Ranunculaceae</taxon>
        <taxon>Coptidoideae</taxon>
        <taxon>Coptis</taxon>
    </lineage>
</organism>
<dbReference type="GO" id="GO:0005829">
    <property type="term" value="C:cytosol"/>
    <property type="evidence" value="ECO:0007669"/>
    <property type="project" value="TreeGrafter"/>
</dbReference>
<protein>
    <recommendedName>
        <fullName evidence="6">WEB family protein</fullName>
    </recommendedName>
</protein>
<comment type="similarity">
    <text evidence="1">Belongs to the WEB family.</text>
</comment>
<dbReference type="PANTHER" id="PTHR32054">
    <property type="entry name" value="HEAVY CHAIN, PUTATIVE, EXPRESSED-RELATED-RELATED"/>
    <property type="match status" value="1"/>
</dbReference>
<evidence type="ECO:0000256" key="1">
    <source>
        <dbReference type="ARBA" id="ARBA00005485"/>
    </source>
</evidence>
<evidence type="ECO:0000256" key="2">
    <source>
        <dbReference type="ARBA" id="ARBA00023054"/>
    </source>
</evidence>
<sequence length="215" mass="24453">MSMDREEVVVVTSRAEIDTRAPFQSVKEAVMLFGERVLAGEIYANKLKEMRAASIENGNGTSRIGSVTAELEETKHNLEKAREESMLMANSLYNLKEELEQTKRELQQFKARESEKQRIDPEIEDLKFVEHSTKVEVKALTVNEEAKGFQKKRYVKFASPPSLAQVISPEYSEEVLERHPSLKKKKKKPLIPLLGGIFSKKKGSQEVSLPKTRAF</sequence>
<dbReference type="OrthoDB" id="4585693at2759"/>